<dbReference type="EMBL" id="JACXVP010000007">
    <property type="protein sequence ID" value="KAG5595088.1"/>
    <property type="molecule type" value="Genomic_DNA"/>
</dbReference>
<evidence type="ECO:0000313" key="2">
    <source>
        <dbReference type="EMBL" id="KAG5595088.1"/>
    </source>
</evidence>
<protein>
    <submittedName>
        <fullName evidence="2">Uncharacterized protein</fullName>
    </submittedName>
</protein>
<gene>
    <name evidence="2" type="ORF">H5410_036320</name>
</gene>
<sequence>EPPLDYTWIEDEGENVIESTPTPTIVEKVIQKKRSTICSKKIQHPTPNVTSREEELKHNLLRYEVLKKTRVKKKLNELDTNEWVDRMNLRSYKCKIYRMGSRNIVQRLQSGLARIGSPCQVEVLDGVQITVISAKIAKLTHALATCETKRAAKKSIHKPLRKSKNKCSTSFIGLLRPILLKTPMTKKRQRTKCFYKRFVTCRTKGRVFSQGANQSPWHHRDKNQDWRDTEDNREIEIASGVIVITKEWEIDTTSKV</sequence>
<accession>A0A9J5Y653</accession>
<proteinExistence type="predicted"/>
<organism evidence="2 3">
    <name type="scientific">Solanum commersonii</name>
    <name type="common">Commerson's wild potato</name>
    <name type="synonym">Commerson's nightshade</name>
    <dbReference type="NCBI Taxonomy" id="4109"/>
    <lineage>
        <taxon>Eukaryota</taxon>
        <taxon>Viridiplantae</taxon>
        <taxon>Streptophyta</taxon>
        <taxon>Embryophyta</taxon>
        <taxon>Tracheophyta</taxon>
        <taxon>Spermatophyta</taxon>
        <taxon>Magnoliopsida</taxon>
        <taxon>eudicotyledons</taxon>
        <taxon>Gunneridae</taxon>
        <taxon>Pentapetalae</taxon>
        <taxon>asterids</taxon>
        <taxon>lamiids</taxon>
        <taxon>Solanales</taxon>
        <taxon>Solanaceae</taxon>
        <taxon>Solanoideae</taxon>
        <taxon>Solaneae</taxon>
        <taxon>Solanum</taxon>
    </lineage>
</organism>
<evidence type="ECO:0000256" key="1">
    <source>
        <dbReference type="SAM" id="MobiDB-lite"/>
    </source>
</evidence>
<keyword evidence="3" id="KW-1185">Reference proteome</keyword>
<name>A0A9J5Y653_SOLCO</name>
<feature type="non-terminal residue" evidence="2">
    <location>
        <position position="256"/>
    </location>
</feature>
<evidence type="ECO:0000313" key="3">
    <source>
        <dbReference type="Proteomes" id="UP000824120"/>
    </source>
</evidence>
<dbReference type="AlphaFoldDB" id="A0A9J5Y653"/>
<dbReference type="Proteomes" id="UP000824120">
    <property type="component" value="Chromosome 7"/>
</dbReference>
<comment type="caution">
    <text evidence="2">The sequence shown here is derived from an EMBL/GenBank/DDBJ whole genome shotgun (WGS) entry which is preliminary data.</text>
</comment>
<reference evidence="2 3" key="1">
    <citation type="submission" date="2020-09" db="EMBL/GenBank/DDBJ databases">
        <title>De no assembly of potato wild relative species, Solanum commersonii.</title>
        <authorList>
            <person name="Cho K."/>
        </authorList>
    </citation>
    <scope>NUCLEOTIDE SEQUENCE [LARGE SCALE GENOMIC DNA]</scope>
    <source>
        <strain evidence="2">LZ3.2</strain>
        <tissue evidence="2">Leaf</tissue>
    </source>
</reference>
<feature type="region of interest" description="Disordered" evidence="1">
    <location>
        <begin position="210"/>
        <end position="229"/>
    </location>
</feature>